<protein>
    <submittedName>
        <fullName evidence="2">Uncharacterized protein</fullName>
    </submittedName>
</protein>
<accession>A0AA88AMC6</accession>
<keyword evidence="3" id="KW-1185">Reference proteome</keyword>
<evidence type="ECO:0000313" key="2">
    <source>
        <dbReference type="EMBL" id="GMN48913.1"/>
    </source>
</evidence>
<feature type="compositionally biased region" description="Low complexity" evidence="1">
    <location>
        <begin position="68"/>
        <end position="90"/>
    </location>
</feature>
<organism evidence="2 3">
    <name type="scientific">Ficus carica</name>
    <name type="common">Common fig</name>
    <dbReference type="NCBI Taxonomy" id="3494"/>
    <lineage>
        <taxon>Eukaryota</taxon>
        <taxon>Viridiplantae</taxon>
        <taxon>Streptophyta</taxon>
        <taxon>Embryophyta</taxon>
        <taxon>Tracheophyta</taxon>
        <taxon>Spermatophyta</taxon>
        <taxon>Magnoliopsida</taxon>
        <taxon>eudicotyledons</taxon>
        <taxon>Gunneridae</taxon>
        <taxon>Pentapetalae</taxon>
        <taxon>rosids</taxon>
        <taxon>fabids</taxon>
        <taxon>Rosales</taxon>
        <taxon>Moraceae</taxon>
        <taxon>Ficeae</taxon>
        <taxon>Ficus</taxon>
    </lineage>
</organism>
<comment type="caution">
    <text evidence="2">The sequence shown here is derived from an EMBL/GenBank/DDBJ whole genome shotgun (WGS) entry which is preliminary data.</text>
</comment>
<evidence type="ECO:0000256" key="1">
    <source>
        <dbReference type="SAM" id="MobiDB-lite"/>
    </source>
</evidence>
<dbReference type="Proteomes" id="UP001187192">
    <property type="component" value="Unassembled WGS sequence"/>
</dbReference>
<reference evidence="2" key="1">
    <citation type="submission" date="2023-07" db="EMBL/GenBank/DDBJ databases">
        <title>draft genome sequence of fig (Ficus carica).</title>
        <authorList>
            <person name="Takahashi T."/>
            <person name="Nishimura K."/>
        </authorList>
    </citation>
    <scope>NUCLEOTIDE SEQUENCE</scope>
</reference>
<name>A0AA88AMC6_FICCA</name>
<evidence type="ECO:0000313" key="3">
    <source>
        <dbReference type="Proteomes" id="UP001187192"/>
    </source>
</evidence>
<feature type="region of interest" description="Disordered" evidence="1">
    <location>
        <begin position="61"/>
        <end position="90"/>
    </location>
</feature>
<dbReference type="AlphaFoldDB" id="A0AA88AMC6"/>
<sequence length="90" mass="9421">MSLCPFFSLFPLSRPLPAIALASPQSPTLAKAALPECRPYARYERSTNGWGDEHTLVHRCAAGSSVAPPQSSGHPPSSTSSPYGGTPPSL</sequence>
<dbReference type="EMBL" id="BTGU01000029">
    <property type="protein sequence ID" value="GMN48913.1"/>
    <property type="molecule type" value="Genomic_DNA"/>
</dbReference>
<gene>
    <name evidence="2" type="ORF">TIFTF001_018092</name>
</gene>
<proteinExistence type="predicted"/>